<evidence type="ECO:0000256" key="5">
    <source>
        <dbReference type="ARBA" id="ARBA00023121"/>
    </source>
</evidence>
<dbReference type="GO" id="GO:0006744">
    <property type="term" value="P:ubiquinone biosynthetic process"/>
    <property type="evidence" value="ECO:0007669"/>
    <property type="project" value="UniProtKB-KW"/>
</dbReference>
<evidence type="ECO:0000256" key="3">
    <source>
        <dbReference type="ARBA" id="ARBA00022688"/>
    </source>
</evidence>
<proteinExistence type="inferred from homology"/>
<comment type="function">
    <text evidence="6">Membrane-associated protein that warps the membrane surface to access and bind aromatic isoprenes with high specificity, including ubiquinone (CoQ) isoprene intermediates and presents them directly to COQ7, therefore facilitating the COQ7-mediated hydroxylase step. Participates in the biosynthesis of coenzyme Q, also named ubiquinone, an essential lipid-soluble electron transporter for aerobic cellular respiration.</text>
</comment>
<dbReference type="InterPro" id="IPR012762">
    <property type="entry name" value="Ubiq_biosynth_COQ9"/>
</dbReference>
<reference evidence="8 9" key="1">
    <citation type="submission" date="2017-08" db="EMBL/GenBank/DDBJ databases">
        <title>Infants hospitalized years apart are colonized by the same room-sourced microbial strains.</title>
        <authorList>
            <person name="Brooks B."/>
            <person name="Olm M.R."/>
            <person name="Firek B.A."/>
            <person name="Baker R."/>
            <person name="Thomas B.C."/>
            <person name="Morowitz M.J."/>
            <person name="Banfield J.F."/>
        </authorList>
    </citation>
    <scope>NUCLEOTIDE SEQUENCE [LARGE SCALE GENOMIC DNA]</scope>
    <source>
        <strain evidence="8">S2_006_000_R2_64</strain>
    </source>
</reference>
<dbReference type="AlphaFoldDB" id="A0A2W5FKR9"/>
<keyword evidence="3" id="KW-0831">Ubiquinone biosynthesis</keyword>
<accession>A0A2W5FKR9</accession>
<dbReference type="NCBIfam" id="TIGR02396">
    <property type="entry name" value="diverge_rpsU"/>
    <property type="match status" value="1"/>
</dbReference>
<evidence type="ECO:0000256" key="4">
    <source>
        <dbReference type="ARBA" id="ARBA00022946"/>
    </source>
</evidence>
<sequence length="210" mass="23777">MQDLQSIKDKILLAMISDVSSKGWSWEAAQEAALTEGFQDGMCKAVFPEGLSDVVAHFSDIVDREMMKQLENKNTEKMRVRERIGAAILTRFDVLESMGARSATKAAMSFWAFPTRVLQGQRVLWRSADRIWKWAGDTAQDYNRYTKRGLLSSLMMGTTLVWMDDRSPGGEVTKAFLERRIENIMEIGRTIGTIGQKVPDMATKAWTRNS</sequence>
<name>A0A2W5FKR9_9BACT</name>
<protein>
    <submittedName>
        <fullName evidence="8">COQ9 family protein</fullName>
    </submittedName>
</protein>
<evidence type="ECO:0000256" key="6">
    <source>
        <dbReference type="ARBA" id="ARBA00058104"/>
    </source>
</evidence>
<gene>
    <name evidence="8" type="ORF">DI586_03315</name>
</gene>
<keyword evidence="4" id="KW-0809">Transit peptide</keyword>
<comment type="pathway">
    <text evidence="1">Cofactor biosynthesis; ubiquinone biosynthesis.</text>
</comment>
<dbReference type="Gene3D" id="1.10.357.10">
    <property type="entry name" value="Tetracycline Repressor, domain 2"/>
    <property type="match status" value="1"/>
</dbReference>
<evidence type="ECO:0000259" key="7">
    <source>
        <dbReference type="Pfam" id="PF08511"/>
    </source>
</evidence>
<feature type="domain" description="COQ9 C-terminal" evidence="7">
    <location>
        <begin position="121"/>
        <end position="188"/>
    </location>
</feature>
<dbReference type="EMBL" id="QFOT01000022">
    <property type="protein sequence ID" value="PZP56541.1"/>
    <property type="molecule type" value="Genomic_DNA"/>
</dbReference>
<dbReference type="InterPro" id="IPR013718">
    <property type="entry name" value="COQ9_C"/>
</dbReference>
<evidence type="ECO:0000256" key="1">
    <source>
        <dbReference type="ARBA" id="ARBA00004749"/>
    </source>
</evidence>
<dbReference type="PANTHER" id="PTHR21427:SF19">
    <property type="entry name" value="UBIQUINONE BIOSYNTHESIS PROTEIN COQ9, MITOCHONDRIAL"/>
    <property type="match status" value="1"/>
</dbReference>
<evidence type="ECO:0000313" key="9">
    <source>
        <dbReference type="Proteomes" id="UP000249739"/>
    </source>
</evidence>
<dbReference type="PANTHER" id="PTHR21427">
    <property type="entry name" value="UBIQUINONE BIOSYNTHESIS PROTEIN COQ9, MITOCHONDRIAL"/>
    <property type="match status" value="1"/>
</dbReference>
<dbReference type="Proteomes" id="UP000249739">
    <property type="component" value="Unassembled WGS sequence"/>
</dbReference>
<organism evidence="8 9">
    <name type="scientific">Micavibrio aeruginosavorus</name>
    <dbReference type="NCBI Taxonomy" id="349221"/>
    <lineage>
        <taxon>Bacteria</taxon>
        <taxon>Pseudomonadati</taxon>
        <taxon>Bdellovibrionota</taxon>
        <taxon>Bdellovibrionia</taxon>
        <taxon>Bdellovibrionales</taxon>
        <taxon>Pseudobdellovibrionaceae</taxon>
        <taxon>Micavibrio</taxon>
    </lineage>
</organism>
<dbReference type="Pfam" id="PF08511">
    <property type="entry name" value="COQ9"/>
    <property type="match status" value="1"/>
</dbReference>
<evidence type="ECO:0000256" key="2">
    <source>
        <dbReference type="ARBA" id="ARBA00010766"/>
    </source>
</evidence>
<evidence type="ECO:0000313" key="8">
    <source>
        <dbReference type="EMBL" id="PZP56541.1"/>
    </source>
</evidence>
<dbReference type="GO" id="GO:0008289">
    <property type="term" value="F:lipid binding"/>
    <property type="evidence" value="ECO:0007669"/>
    <property type="project" value="UniProtKB-KW"/>
</dbReference>
<keyword evidence="5" id="KW-0446">Lipid-binding</keyword>
<comment type="caution">
    <text evidence="8">The sequence shown here is derived from an EMBL/GenBank/DDBJ whole genome shotgun (WGS) entry which is preliminary data.</text>
</comment>
<comment type="similarity">
    <text evidence="2">Belongs to the COQ9 family.</text>
</comment>